<evidence type="ECO:0000256" key="11">
    <source>
        <dbReference type="ARBA" id="ARBA00047944"/>
    </source>
</evidence>
<dbReference type="EC" id="2.1.1.193" evidence="3 12"/>
<keyword evidence="8 12" id="KW-0808">Transferase</keyword>
<evidence type="ECO:0000256" key="1">
    <source>
        <dbReference type="ARBA" id="ARBA00004496"/>
    </source>
</evidence>
<dbReference type="PANTHER" id="PTHR30027">
    <property type="entry name" value="RIBOSOMAL RNA SMALL SUBUNIT METHYLTRANSFERASE E"/>
    <property type="match status" value="1"/>
</dbReference>
<dbReference type="SUPFAM" id="SSF75217">
    <property type="entry name" value="alpha/beta knot"/>
    <property type="match status" value="1"/>
</dbReference>
<comment type="caution">
    <text evidence="15">The sequence shown here is derived from an EMBL/GenBank/DDBJ whole genome shotgun (WGS) entry which is preliminary data.</text>
</comment>
<dbReference type="InterPro" id="IPR046886">
    <property type="entry name" value="RsmE_MTase_dom"/>
</dbReference>
<comment type="subcellular location">
    <subcellularLocation>
        <location evidence="1 12">Cytoplasm</location>
    </subcellularLocation>
</comment>
<evidence type="ECO:0000313" key="16">
    <source>
        <dbReference type="Proteomes" id="UP000321400"/>
    </source>
</evidence>
<dbReference type="AlphaFoldDB" id="A0A511X3A3"/>
<evidence type="ECO:0000256" key="8">
    <source>
        <dbReference type="ARBA" id="ARBA00022679"/>
    </source>
</evidence>
<dbReference type="STRING" id="442899.SAMN05720591_10798"/>
<dbReference type="GO" id="GO:0005737">
    <property type="term" value="C:cytoplasm"/>
    <property type="evidence" value="ECO:0007669"/>
    <property type="project" value="UniProtKB-SubCell"/>
</dbReference>
<dbReference type="Pfam" id="PF04452">
    <property type="entry name" value="Methyltrans_RNA"/>
    <property type="match status" value="1"/>
</dbReference>
<gene>
    <name evidence="15" type="ORF">HAL01_18870</name>
</gene>
<evidence type="ECO:0000256" key="6">
    <source>
        <dbReference type="ARBA" id="ARBA00022552"/>
    </source>
</evidence>
<dbReference type="Gene3D" id="3.40.1280.10">
    <property type="match status" value="1"/>
</dbReference>
<evidence type="ECO:0000259" key="13">
    <source>
        <dbReference type="Pfam" id="PF04452"/>
    </source>
</evidence>
<keyword evidence="5 12" id="KW-0963">Cytoplasm</keyword>
<dbReference type="InterPro" id="IPR029026">
    <property type="entry name" value="tRNA_m1G_MTases_N"/>
</dbReference>
<evidence type="ECO:0000313" key="15">
    <source>
        <dbReference type="EMBL" id="GEN57423.1"/>
    </source>
</evidence>
<protein>
    <recommendedName>
        <fullName evidence="4 12">Ribosomal RNA small subunit methyltransferase E</fullName>
        <ecNumber evidence="3 12">2.1.1.193</ecNumber>
    </recommendedName>
</protein>
<dbReference type="InterPro" id="IPR006700">
    <property type="entry name" value="RsmE"/>
</dbReference>
<evidence type="ECO:0000256" key="10">
    <source>
        <dbReference type="ARBA" id="ARBA00025699"/>
    </source>
</evidence>
<dbReference type="Gene3D" id="2.40.240.20">
    <property type="entry name" value="Hypothetical PUA domain-like, domain 1"/>
    <property type="match status" value="1"/>
</dbReference>
<comment type="function">
    <text evidence="10 12">Specifically methylates the N3 position of the uracil ring of uridine 1498 (m3U1498) in 16S rRNA. Acts on the fully assembled 30S ribosomal subunit.</text>
</comment>
<evidence type="ECO:0000256" key="4">
    <source>
        <dbReference type="ARBA" id="ARBA00013673"/>
    </source>
</evidence>
<evidence type="ECO:0000256" key="5">
    <source>
        <dbReference type="ARBA" id="ARBA00022490"/>
    </source>
</evidence>
<dbReference type="PANTHER" id="PTHR30027:SF3">
    <property type="entry name" value="16S RRNA (URACIL(1498)-N(3))-METHYLTRANSFERASE"/>
    <property type="match status" value="1"/>
</dbReference>
<dbReference type="PIRSF" id="PIRSF015601">
    <property type="entry name" value="MTase_slr0722"/>
    <property type="match status" value="1"/>
</dbReference>
<dbReference type="NCBIfam" id="TIGR00046">
    <property type="entry name" value="RsmE family RNA methyltransferase"/>
    <property type="match status" value="1"/>
</dbReference>
<organism evidence="15 16">
    <name type="scientific">Halolactibacillus alkaliphilus</name>
    <dbReference type="NCBI Taxonomy" id="442899"/>
    <lineage>
        <taxon>Bacteria</taxon>
        <taxon>Bacillati</taxon>
        <taxon>Bacillota</taxon>
        <taxon>Bacilli</taxon>
        <taxon>Bacillales</taxon>
        <taxon>Bacillaceae</taxon>
        <taxon>Halolactibacillus</taxon>
    </lineage>
</organism>
<dbReference type="SUPFAM" id="SSF88697">
    <property type="entry name" value="PUA domain-like"/>
    <property type="match status" value="1"/>
</dbReference>
<keyword evidence="16" id="KW-1185">Reference proteome</keyword>
<comment type="catalytic activity">
    <reaction evidence="11 12">
        <text>uridine(1498) in 16S rRNA + S-adenosyl-L-methionine = N(3)-methyluridine(1498) in 16S rRNA + S-adenosyl-L-homocysteine + H(+)</text>
        <dbReference type="Rhea" id="RHEA:42920"/>
        <dbReference type="Rhea" id="RHEA-COMP:10283"/>
        <dbReference type="Rhea" id="RHEA-COMP:10284"/>
        <dbReference type="ChEBI" id="CHEBI:15378"/>
        <dbReference type="ChEBI" id="CHEBI:57856"/>
        <dbReference type="ChEBI" id="CHEBI:59789"/>
        <dbReference type="ChEBI" id="CHEBI:65315"/>
        <dbReference type="ChEBI" id="CHEBI:74502"/>
        <dbReference type="EC" id="2.1.1.193"/>
    </reaction>
</comment>
<comment type="similarity">
    <text evidence="2 12">Belongs to the RNA methyltransferase RsmE family.</text>
</comment>
<name>A0A511X3A3_9BACI</name>
<dbReference type="InterPro" id="IPR029028">
    <property type="entry name" value="Alpha/beta_knot_MTases"/>
</dbReference>
<dbReference type="EMBL" id="BJYE01000025">
    <property type="protein sequence ID" value="GEN57423.1"/>
    <property type="molecule type" value="Genomic_DNA"/>
</dbReference>
<evidence type="ECO:0000256" key="12">
    <source>
        <dbReference type="PIRNR" id="PIRNR015601"/>
    </source>
</evidence>
<dbReference type="CDD" id="cd18084">
    <property type="entry name" value="RsmE-like"/>
    <property type="match status" value="1"/>
</dbReference>
<dbReference type="Proteomes" id="UP000321400">
    <property type="component" value="Unassembled WGS sequence"/>
</dbReference>
<keyword evidence="9 12" id="KW-0949">S-adenosyl-L-methionine</keyword>
<reference evidence="15 16" key="1">
    <citation type="submission" date="2019-07" db="EMBL/GenBank/DDBJ databases">
        <title>Whole genome shotgun sequence of Halolactibacillus alkaliphilus NBRC 103919.</title>
        <authorList>
            <person name="Hosoyama A."/>
            <person name="Uohara A."/>
            <person name="Ohji S."/>
            <person name="Ichikawa N."/>
        </authorList>
    </citation>
    <scope>NUCLEOTIDE SEQUENCE [LARGE SCALE GENOMIC DNA]</scope>
    <source>
        <strain evidence="15 16">NBRC 103919</strain>
    </source>
</reference>
<dbReference type="NCBIfam" id="NF008691">
    <property type="entry name" value="PRK11713.1-4"/>
    <property type="match status" value="1"/>
</dbReference>
<dbReference type="OrthoDB" id="9815641at2"/>
<evidence type="ECO:0000256" key="3">
    <source>
        <dbReference type="ARBA" id="ARBA00012328"/>
    </source>
</evidence>
<feature type="domain" description="Ribosomal RNA small subunit methyltransferase E methyltransferase" evidence="13">
    <location>
        <begin position="72"/>
        <end position="241"/>
    </location>
</feature>
<evidence type="ECO:0000256" key="2">
    <source>
        <dbReference type="ARBA" id="ARBA00005528"/>
    </source>
</evidence>
<evidence type="ECO:0000259" key="14">
    <source>
        <dbReference type="Pfam" id="PF20260"/>
    </source>
</evidence>
<keyword evidence="7 12" id="KW-0489">Methyltransferase</keyword>
<evidence type="ECO:0000256" key="7">
    <source>
        <dbReference type="ARBA" id="ARBA00022603"/>
    </source>
</evidence>
<dbReference type="GO" id="GO:0070042">
    <property type="term" value="F:rRNA (uridine-N3-)-methyltransferase activity"/>
    <property type="evidence" value="ECO:0007669"/>
    <property type="project" value="TreeGrafter"/>
</dbReference>
<dbReference type="InterPro" id="IPR015947">
    <property type="entry name" value="PUA-like_sf"/>
</dbReference>
<proteinExistence type="inferred from homology"/>
<keyword evidence="6 12" id="KW-0698">rRNA processing</keyword>
<evidence type="ECO:0000256" key="9">
    <source>
        <dbReference type="ARBA" id="ARBA00022691"/>
    </source>
</evidence>
<accession>A0A511X3A3</accession>
<dbReference type="RefSeq" id="WP_089800817.1">
    <property type="nucleotide sequence ID" value="NZ_BJYE01000025.1"/>
</dbReference>
<dbReference type="GO" id="GO:0070475">
    <property type="term" value="P:rRNA base methylation"/>
    <property type="evidence" value="ECO:0007669"/>
    <property type="project" value="TreeGrafter"/>
</dbReference>
<sequence>MQYYFVKSNQWIHDTVTITGDDYHHIVNVMRKKVGDYVICSHPEGFQARCKIIDITDCVKLSVVDTLESDTELPVDVTIVQGLPKGDKLEWIVQKATELGARSFVPFNAVRSVVKWDNKKQAKKIQRLEKIIKEASEQSHRQRLPEIHAVQSLKDIVELSKGYDHLFMAYEETARELVSKKLYSHFGAVSKGDRLLVVIGPEGGLDEREVTTFYEAGFIPVRLGPRILRTETAPLYLLSALSYHFEETE</sequence>
<dbReference type="Pfam" id="PF20260">
    <property type="entry name" value="PUA_4"/>
    <property type="match status" value="1"/>
</dbReference>
<feature type="domain" description="Ribosomal RNA small subunit methyltransferase E PUA-like" evidence="14">
    <location>
        <begin position="18"/>
        <end position="56"/>
    </location>
</feature>
<dbReference type="InterPro" id="IPR046887">
    <property type="entry name" value="RsmE_PUA-like"/>
</dbReference>